<feature type="transmembrane region" description="Helical" evidence="1">
    <location>
        <begin position="227"/>
        <end position="257"/>
    </location>
</feature>
<organism evidence="2">
    <name type="scientific">hydrothermal vent metagenome</name>
    <dbReference type="NCBI Taxonomy" id="652676"/>
    <lineage>
        <taxon>unclassified sequences</taxon>
        <taxon>metagenomes</taxon>
        <taxon>ecological metagenomes</taxon>
    </lineage>
</organism>
<keyword evidence="1" id="KW-0472">Membrane</keyword>
<feature type="transmembrane region" description="Helical" evidence="1">
    <location>
        <begin position="184"/>
        <end position="207"/>
    </location>
</feature>
<protein>
    <submittedName>
        <fullName evidence="2">Uncharacterized protein</fullName>
    </submittedName>
</protein>
<reference evidence="2" key="1">
    <citation type="submission" date="2016-10" db="EMBL/GenBank/DDBJ databases">
        <authorList>
            <person name="de Groot N.N."/>
        </authorList>
    </citation>
    <scope>NUCLEOTIDE SEQUENCE</scope>
</reference>
<dbReference type="AlphaFoldDB" id="A0A1W1BYQ4"/>
<evidence type="ECO:0000313" key="2">
    <source>
        <dbReference type="EMBL" id="SFV58728.1"/>
    </source>
</evidence>
<gene>
    <name evidence="2" type="ORF">MNB_SM-7-1380</name>
</gene>
<sequence length="309" mass="36534">MIYPTIYLVRDKSIESYKIEGMNHYAEIFELNVDDFSLSFDTKEEFSLGSLGIRSFERTYAPKIIPKVEKYADIIFLSQKLYDRVKEDKNFKGYLFIRSDVDQKFYKFYVKPFVLHDNSKWILFENSAAKKIFQKAFFTKVSFYPTKEYNLKLLKKRLEKNFSNIIYTWDEHIPLSSRALKESLFFLFLCLSGAIVILSISSILFFSRELFDDVLHLTQYAFFYGYTLLYVYLSYMVIVGAIFIGIIISSYSGAFFLNDILTRYLWDVASYHNEMMLFMIIVGAFALFALAIFALLYRLYYKSFGIYHA</sequence>
<evidence type="ECO:0000256" key="1">
    <source>
        <dbReference type="SAM" id="Phobius"/>
    </source>
</evidence>
<feature type="transmembrane region" description="Helical" evidence="1">
    <location>
        <begin position="277"/>
        <end position="300"/>
    </location>
</feature>
<proteinExistence type="predicted"/>
<name>A0A1W1BYQ4_9ZZZZ</name>
<dbReference type="EMBL" id="FPHB01000042">
    <property type="protein sequence ID" value="SFV58728.1"/>
    <property type="molecule type" value="Genomic_DNA"/>
</dbReference>
<accession>A0A1W1BYQ4</accession>
<keyword evidence="1" id="KW-1133">Transmembrane helix</keyword>
<keyword evidence="1" id="KW-0812">Transmembrane</keyword>